<evidence type="ECO:0000313" key="3">
    <source>
        <dbReference type="Proteomes" id="UP000729733"/>
    </source>
</evidence>
<feature type="chain" id="PRO_5037053877" evidence="1">
    <location>
        <begin position="33"/>
        <end position="176"/>
    </location>
</feature>
<protein>
    <submittedName>
        <fullName evidence="2">COP23 domain-containing protein</fullName>
    </submittedName>
</protein>
<name>A0A964BRN1_9CYAN</name>
<feature type="signal peptide" evidence="1">
    <location>
        <begin position="1"/>
        <end position="32"/>
    </location>
</feature>
<evidence type="ECO:0000313" key="2">
    <source>
        <dbReference type="EMBL" id="MCC0177984.1"/>
    </source>
</evidence>
<dbReference type="AlphaFoldDB" id="A0A964BRN1"/>
<dbReference type="InterPro" id="IPR025478">
    <property type="entry name" value="COP23"/>
</dbReference>
<gene>
    <name evidence="2" type="ORF">I4641_13450</name>
</gene>
<evidence type="ECO:0000256" key="1">
    <source>
        <dbReference type="SAM" id="SignalP"/>
    </source>
</evidence>
<dbReference type="RefSeq" id="WP_229641050.1">
    <property type="nucleotide sequence ID" value="NZ_JADWDC010000032.1"/>
</dbReference>
<comment type="caution">
    <text evidence="2">The sequence shown here is derived from an EMBL/GenBank/DDBJ whole genome shotgun (WGS) entry which is preliminary data.</text>
</comment>
<dbReference type="Pfam" id="PF14218">
    <property type="entry name" value="COP23"/>
    <property type="match status" value="1"/>
</dbReference>
<reference evidence="2" key="1">
    <citation type="journal article" date="2021" name="Antonie Van Leeuwenhoek">
        <title>Draft genome and description of Waterburya agarophytonicola gen. nov. sp. nov. (Pleurocapsales, Cyanobacteria): a seaweed symbiont.</title>
        <authorList>
            <person name="Bonthond G."/>
            <person name="Shalygin S."/>
            <person name="Bayer T."/>
            <person name="Weinberger F."/>
        </authorList>
    </citation>
    <scope>NUCLEOTIDE SEQUENCE</scope>
    <source>
        <strain evidence="2">KI4</strain>
    </source>
</reference>
<keyword evidence="1" id="KW-0732">Signal</keyword>
<dbReference type="EMBL" id="JADWDC010000032">
    <property type="protein sequence ID" value="MCC0177984.1"/>
    <property type="molecule type" value="Genomic_DNA"/>
</dbReference>
<organism evidence="2 3">
    <name type="scientific">Waterburya agarophytonicola KI4</name>
    <dbReference type="NCBI Taxonomy" id="2874699"/>
    <lineage>
        <taxon>Bacteria</taxon>
        <taxon>Bacillati</taxon>
        <taxon>Cyanobacteriota</taxon>
        <taxon>Cyanophyceae</taxon>
        <taxon>Pleurocapsales</taxon>
        <taxon>Hyellaceae</taxon>
        <taxon>Waterburya</taxon>
        <taxon>Waterburya agarophytonicola</taxon>
    </lineage>
</organism>
<proteinExistence type="predicted"/>
<sequence length="176" mass="19594">MQLPTLKHQFKLVAVTMTSCLAALTTCSSTLAQNQTQKGFHCNVDSGVPTTTYHNSQGAAEPWIKWVSDHFSDANWTPFARCQAVSDRLEQYRQEGKLKYVTLGIENDQQVICVAREDNGPCEGTIYTLKPGQDGIAALNNLFSWGSGQQNLESSYESSTIIPYINVEDRLGERDR</sequence>
<accession>A0A964BRN1</accession>
<keyword evidence="3" id="KW-1185">Reference proteome</keyword>
<dbReference type="Proteomes" id="UP000729733">
    <property type="component" value="Unassembled WGS sequence"/>
</dbReference>